<keyword evidence="13" id="KW-1185">Reference proteome</keyword>
<evidence type="ECO:0000256" key="7">
    <source>
        <dbReference type="ARBA" id="ARBA00022889"/>
    </source>
</evidence>
<dbReference type="GO" id="GO:0005912">
    <property type="term" value="C:adherens junction"/>
    <property type="evidence" value="ECO:0007669"/>
    <property type="project" value="UniProtKB-SubCell"/>
</dbReference>
<dbReference type="PANTHER" id="PTHR18914">
    <property type="entry name" value="ALPHA CATENIN"/>
    <property type="match status" value="1"/>
</dbReference>
<evidence type="ECO:0000256" key="4">
    <source>
        <dbReference type="ARBA" id="ARBA00008376"/>
    </source>
</evidence>
<keyword evidence="8" id="KW-0965">Cell junction</keyword>
<dbReference type="GO" id="GO:0016342">
    <property type="term" value="C:catenin complex"/>
    <property type="evidence" value="ECO:0007669"/>
    <property type="project" value="TreeGrafter"/>
</dbReference>
<dbReference type="GO" id="GO:0015629">
    <property type="term" value="C:actin cytoskeleton"/>
    <property type="evidence" value="ECO:0007669"/>
    <property type="project" value="InterPro"/>
</dbReference>
<reference evidence="12 13" key="1">
    <citation type="submission" date="2023-03" db="EMBL/GenBank/DDBJ databases">
        <title>Genome insight into feeding habits of ladybird beetles.</title>
        <authorList>
            <person name="Li H.-S."/>
            <person name="Huang Y.-H."/>
            <person name="Pang H."/>
        </authorList>
    </citation>
    <scope>NUCLEOTIDE SEQUENCE [LARGE SCALE GENOMIC DNA]</scope>
    <source>
        <strain evidence="12">SYSU_2023b</strain>
        <tissue evidence="12">Whole body</tissue>
    </source>
</reference>
<keyword evidence="9" id="KW-0472">Membrane</keyword>
<organism evidence="12 13">
    <name type="scientific">Henosepilachna vigintioctopunctata</name>
    <dbReference type="NCBI Taxonomy" id="420089"/>
    <lineage>
        <taxon>Eukaryota</taxon>
        <taxon>Metazoa</taxon>
        <taxon>Ecdysozoa</taxon>
        <taxon>Arthropoda</taxon>
        <taxon>Hexapoda</taxon>
        <taxon>Insecta</taxon>
        <taxon>Pterygota</taxon>
        <taxon>Neoptera</taxon>
        <taxon>Endopterygota</taxon>
        <taxon>Coleoptera</taxon>
        <taxon>Polyphaga</taxon>
        <taxon>Cucujiformia</taxon>
        <taxon>Coccinelloidea</taxon>
        <taxon>Coccinellidae</taxon>
        <taxon>Epilachninae</taxon>
        <taxon>Epilachnini</taxon>
        <taxon>Henosepilachna</taxon>
    </lineage>
</organism>
<dbReference type="InterPro" id="IPR006077">
    <property type="entry name" value="Vinculin/catenin"/>
</dbReference>
<dbReference type="GO" id="GO:0008013">
    <property type="term" value="F:beta-catenin binding"/>
    <property type="evidence" value="ECO:0007669"/>
    <property type="project" value="TreeGrafter"/>
</dbReference>
<dbReference type="GO" id="GO:0045296">
    <property type="term" value="F:cadherin binding"/>
    <property type="evidence" value="ECO:0007669"/>
    <property type="project" value="InterPro"/>
</dbReference>
<name>A0AAW1UAX7_9CUCU</name>
<evidence type="ECO:0000256" key="2">
    <source>
        <dbReference type="ARBA" id="ARBA00004413"/>
    </source>
</evidence>
<gene>
    <name evidence="12" type="ORF">WA026_019459</name>
</gene>
<comment type="similarity">
    <text evidence="4">Belongs to the vinculin/alpha-catenin family.</text>
</comment>
<dbReference type="InterPro" id="IPR001033">
    <property type="entry name" value="Alpha_catenin"/>
</dbReference>
<dbReference type="AlphaFoldDB" id="A0AAW1UAX7"/>
<dbReference type="InterPro" id="IPR036723">
    <property type="entry name" value="Alpha-catenin/vinculin-like_sf"/>
</dbReference>
<evidence type="ECO:0000256" key="5">
    <source>
        <dbReference type="ARBA" id="ARBA00022475"/>
    </source>
</evidence>
<evidence type="ECO:0000256" key="1">
    <source>
        <dbReference type="ARBA" id="ARBA00004245"/>
    </source>
</evidence>
<evidence type="ECO:0000256" key="6">
    <source>
        <dbReference type="ARBA" id="ARBA00022490"/>
    </source>
</evidence>
<dbReference type="Pfam" id="PF01044">
    <property type="entry name" value="Vinculin"/>
    <property type="match status" value="1"/>
</dbReference>
<dbReference type="GO" id="GO:0098609">
    <property type="term" value="P:cell-cell adhesion"/>
    <property type="evidence" value="ECO:0007669"/>
    <property type="project" value="TreeGrafter"/>
</dbReference>
<dbReference type="SUPFAM" id="SSF47220">
    <property type="entry name" value="alpha-catenin/vinculin-like"/>
    <property type="match status" value="1"/>
</dbReference>
<keyword evidence="10" id="KW-0206">Cytoskeleton</keyword>
<dbReference type="PROSITE" id="PS00663">
    <property type="entry name" value="VINCULIN_1"/>
    <property type="match status" value="1"/>
</dbReference>
<evidence type="ECO:0000256" key="9">
    <source>
        <dbReference type="ARBA" id="ARBA00023136"/>
    </source>
</evidence>
<evidence type="ECO:0000256" key="10">
    <source>
        <dbReference type="ARBA" id="ARBA00023212"/>
    </source>
</evidence>
<accession>A0AAW1UAX7</accession>
<evidence type="ECO:0008006" key="14">
    <source>
        <dbReference type="Google" id="ProtNLM"/>
    </source>
</evidence>
<evidence type="ECO:0000256" key="11">
    <source>
        <dbReference type="SAM" id="Coils"/>
    </source>
</evidence>
<comment type="subcellular location">
    <subcellularLocation>
        <location evidence="3">Cell junction</location>
        <location evidence="3">Adherens junction</location>
    </subcellularLocation>
    <subcellularLocation>
        <location evidence="2">Cell membrane</location>
        <topology evidence="2">Peripheral membrane protein</topology>
        <orientation evidence="2">Cytoplasmic side</orientation>
    </subcellularLocation>
    <subcellularLocation>
        <location evidence="1">Cytoplasm</location>
        <location evidence="1">Cytoskeleton</location>
    </subcellularLocation>
</comment>
<keyword evidence="5" id="KW-1003">Cell membrane</keyword>
<feature type="coiled-coil region" evidence="11">
    <location>
        <begin position="146"/>
        <end position="173"/>
    </location>
</feature>
<protein>
    <recommendedName>
        <fullName evidence="14">Catenin alpha</fullName>
    </recommendedName>
</protein>
<dbReference type="Proteomes" id="UP001431783">
    <property type="component" value="Unassembled WGS sequence"/>
</dbReference>
<evidence type="ECO:0000256" key="3">
    <source>
        <dbReference type="ARBA" id="ARBA00004536"/>
    </source>
</evidence>
<dbReference type="Gene3D" id="1.20.120.230">
    <property type="entry name" value="Alpha-catenin/vinculin-like"/>
    <property type="match status" value="2"/>
</dbReference>
<comment type="caution">
    <text evidence="12">The sequence shown here is derived from an EMBL/GenBank/DDBJ whole genome shotgun (WGS) entry which is preliminary data.</text>
</comment>
<keyword evidence="11" id="KW-0175">Coiled coil</keyword>
<dbReference type="InterPro" id="IPR000633">
    <property type="entry name" value="Vinculin_CS"/>
</dbReference>
<dbReference type="GO" id="GO:0051015">
    <property type="term" value="F:actin filament binding"/>
    <property type="evidence" value="ECO:0007669"/>
    <property type="project" value="InterPro"/>
</dbReference>
<dbReference type="PRINTS" id="PR00805">
    <property type="entry name" value="ALPHACATENIN"/>
</dbReference>
<evidence type="ECO:0000313" key="13">
    <source>
        <dbReference type="Proteomes" id="UP001431783"/>
    </source>
</evidence>
<proteinExistence type="inferred from homology"/>
<keyword evidence="7" id="KW-0130">Cell adhesion</keyword>
<evidence type="ECO:0000256" key="8">
    <source>
        <dbReference type="ARBA" id="ARBA00022949"/>
    </source>
</evidence>
<sequence>MSVGKTLEPLVLQVTTLVNSKGPSKKKKGKSKRANALVSTVEKATENFIEKGEQIAYENPDITQEMLAAVEEVRRTGNEMSIAAKEFSEDPCSSLKRGNMIRAARNLSSAVTRLLILADMVDVHLLLKSLHIVENDLEKLKNASSQGELIDNIKALRQNANELLNQAAKRQQELKDPQLRDDLAAARTVLKKHSTMLLTASKVYVRHPELAAAKANRDYVLSRFVKLSIP</sequence>
<dbReference type="EMBL" id="JARQZJ010000043">
    <property type="protein sequence ID" value="KAK9877779.1"/>
    <property type="molecule type" value="Genomic_DNA"/>
</dbReference>
<dbReference type="GO" id="GO:0005198">
    <property type="term" value="F:structural molecule activity"/>
    <property type="evidence" value="ECO:0007669"/>
    <property type="project" value="InterPro"/>
</dbReference>
<keyword evidence="6" id="KW-0963">Cytoplasm</keyword>
<evidence type="ECO:0000313" key="12">
    <source>
        <dbReference type="EMBL" id="KAK9877779.1"/>
    </source>
</evidence>
<dbReference type="PANTHER" id="PTHR18914:SF9">
    <property type="entry name" value="CATENIN ALPHA"/>
    <property type="match status" value="1"/>
</dbReference>
<dbReference type="GO" id="GO:0016477">
    <property type="term" value="P:cell migration"/>
    <property type="evidence" value="ECO:0007669"/>
    <property type="project" value="TreeGrafter"/>
</dbReference>